<dbReference type="PANTHER" id="PTHR46830">
    <property type="entry name" value="TRANSFERASE, PUTATIVE-RELATED"/>
    <property type="match status" value="1"/>
</dbReference>
<evidence type="ECO:0000313" key="3">
    <source>
        <dbReference type="Proteomes" id="UP001430848"/>
    </source>
</evidence>
<protein>
    <submittedName>
        <fullName evidence="2">Uncharacterized protein</fullName>
    </submittedName>
</protein>
<accession>A0ABR1P222</accession>
<proteinExistence type="inferred from homology"/>
<reference evidence="2 3" key="1">
    <citation type="submission" date="2024-02" db="EMBL/GenBank/DDBJ databases">
        <title>De novo assembly and annotation of 12 fungi associated with fruit tree decline syndrome in Ontario, Canada.</title>
        <authorList>
            <person name="Sulman M."/>
            <person name="Ellouze W."/>
            <person name="Ilyukhin E."/>
        </authorList>
    </citation>
    <scope>NUCLEOTIDE SEQUENCE [LARGE SCALE GENOMIC DNA]</scope>
    <source>
        <strain evidence="2 3">M169</strain>
    </source>
</reference>
<organism evidence="2 3">
    <name type="scientific">Diaporthe eres</name>
    <name type="common">Phomopsis oblonga</name>
    <dbReference type="NCBI Taxonomy" id="83184"/>
    <lineage>
        <taxon>Eukaryota</taxon>
        <taxon>Fungi</taxon>
        <taxon>Dikarya</taxon>
        <taxon>Ascomycota</taxon>
        <taxon>Pezizomycotina</taxon>
        <taxon>Sordariomycetes</taxon>
        <taxon>Sordariomycetidae</taxon>
        <taxon>Diaporthales</taxon>
        <taxon>Diaporthaceae</taxon>
        <taxon>Diaporthe</taxon>
        <taxon>Diaporthe eres species complex</taxon>
    </lineage>
</organism>
<dbReference type="InterPro" id="IPR029044">
    <property type="entry name" value="Nucleotide-diphossugar_trans"/>
</dbReference>
<comment type="caution">
    <text evidence="2">The sequence shown here is derived from an EMBL/GenBank/DDBJ whole genome shotgun (WGS) entry which is preliminary data.</text>
</comment>
<keyword evidence="3" id="KW-1185">Reference proteome</keyword>
<dbReference type="EMBL" id="JAKNSF020000056">
    <property type="protein sequence ID" value="KAK7724658.1"/>
    <property type="molecule type" value="Genomic_DNA"/>
</dbReference>
<gene>
    <name evidence="2" type="ORF">SLS63_008638</name>
</gene>
<dbReference type="Pfam" id="PF04488">
    <property type="entry name" value="Gly_transf_sug"/>
    <property type="match status" value="1"/>
</dbReference>
<sequence>MEHRSDFVRPGILRDFGGIYLDFDVVPIRDMKPLRESGFKNVFGHEFGEKVNNGVMLSVKGSRFMDVFDRDQHEVFSGWWIEHSVLQLTRMANALMAVPNEVLILERHAFIPDGFDDERHARLFRTHAEPAMGIDYMQISLEDMDDEGFSYWNWSKSRARQDWERDYSKSYTIHALSPPLHVANRTPDCLEISWDYVMGRTSNYAAQIYPAMVHADKRLSITASLTGNA</sequence>
<dbReference type="Gene3D" id="3.90.550.20">
    <property type="match status" value="1"/>
</dbReference>
<dbReference type="SUPFAM" id="SSF53448">
    <property type="entry name" value="Nucleotide-diphospho-sugar transferases"/>
    <property type="match status" value="1"/>
</dbReference>
<dbReference type="InterPro" id="IPR007577">
    <property type="entry name" value="GlycoTrfase_DXD_sugar-bd_CS"/>
</dbReference>
<evidence type="ECO:0000256" key="1">
    <source>
        <dbReference type="ARBA" id="ARBA00009003"/>
    </source>
</evidence>
<dbReference type="Proteomes" id="UP001430848">
    <property type="component" value="Unassembled WGS sequence"/>
</dbReference>
<evidence type="ECO:0000313" key="2">
    <source>
        <dbReference type="EMBL" id="KAK7724658.1"/>
    </source>
</evidence>
<name>A0ABR1P222_DIAER</name>
<comment type="similarity">
    <text evidence="1">Belongs to the glycosyltransferase 32 family.</text>
</comment>
<dbReference type="PANTHER" id="PTHR46830:SF2">
    <property type="entry name" value="ALPHA-1,4-N-ACETYLGLUCOSAMINYLTRANSFERASE"/>
    <property type="match status" value="1"/>
</dbReference>